<dbReference type="PANTHER" id="PTHR22642:SF2">
    <property type="entry name" value="PROTEIN LONG AFTER FAR-RED 3"/>
    <property type="match status" value="1"/>
</dbReference>
<dbReference type="Gene3D" id="3.20.20.140">
    <property type="entry name" value="Metal-dependent hydrolases"/>
    <property type="match status" value="1"/>
</dbReference>
<dbReference type="Gene3D" id="3.10.310.70">
    <property type="match status" value="1"/>
</dbReference>
<name>A0A443IKX1_9BACI</name>
<gene>
    <name evidence="2" type="ORF">D4N35_015685</name>
</gene>
<dbReference type="RefSeq" id="WP_120075377.1">
    <property type="nucleotide sequence ID" value="NZ_CP126113.1"/>
</dbReference>
<feature type="domain" description="Amidohydrolase 3" evidence="1">
    <location>
        <begin position="57"/>
        <end position="534"/>
    </location>
</feature>
<accession>A0A443IKX1</accession>
<sequence length="547" mass="61089">MSKKADIILSSNAVFTGVNSRPEPASIAIIGNKIAAIGSKEEISSYIGNDTQMHDYQDQLIMPGFHDFHLHVFPGSLELDSVSLLDAKSEEEAAEMVRQFADKRPEASWIIGFSWDNANWENKQLPTRASLDRVLPDRPVILSHIECHYAWVNSKALEVMGITRDTPNPPFGIVDKDENGELTGILYEKAMDLIFKGAYDFSKEKKLQMLKKFFSLTAEYGVTSVNDMYAPTSDFLDDYGLFDTLEKSGELSTRIHLLPALSADLERAKELRDTYSSDMLQFSGLKYFIDGVITGYTAFMLDPYNDKPETRGSSSVSPDIFKELVVNADRAGFRVRVHAIGDAGVRLALDAFQEAQNVNGVRDSRHTIEHIESIHPDDIDRFGQLGVIASMQPHHLALIDNKVYSARLGKERNKLTFAINTLKKAGAKLAFGTDFPVTSINPMLEIYRAVTRVDYSGSPENVWNKDERISLSEALKAYTYGPAYGTFREHKLGTIEPGKLADIIVLDRNLFEVPPEEILETKVSLTITDGRIVFEQGACNKKVVESK</sequence>
<dbReference type="CDD" id="cd01300">
    <property type="entry name" value="YtcJ_like"/>
    <property type="match status" value="1"/>
</dbReference>
<dbReference type="InterPro" id="IPR011059">
    <property type="entry name" value="Metal-dep_hydrolase_composite"/>
</dbReference>
<dbReference type="Proteomes" id="UP000273811">
    <property type="component" value="Unassembled WGS sequence"/>
</dbReference>
<dbReference type="SUPFAM" id="SSF51556">
    <property type="entry name" value="Metallo-dependent hydrolases"/>
    <property type="match status" value="1"/>
</dbReference>
<dbReference type="GO" id="GO:0016810">
    <property type="term" value="F:hydrolase activity, acting on carbon-nitrogen (but not peptide) bonds"/>
    <property type="evidence" value="ECO:0007669"/>
    <property type="project" value="InterPro"/>
</dbReference>
<evidence type="ECO:0000259" key="1">
    <source>
        <dbReference type="Pfam" id="PF07969"/>
    </source>
</evidence>
<protein>
    <submittedName>
        <fullName evidence="2">Amidohydrolase</fullName>
    </submittedName>
</protein>
<dbReference type="AlphaFoldDB" id="A0A443IKX1"/>
<dbReference type="PANTHER" id="PTHR22642">
    <property type="entry name" value="IMIDAZOLONEPROPIONASE"/>
    <property type="match status" value="1"/>
</dbReference>
<organism evidence="2 3">
    <name type="scientific">Siminovitchia fortis</name>
    <dbReference type="NCBI Taxonomy" id="254758"/>
    <lineage>
        <taxon>Bacteria</taxon>
        <taxon>Bacillati</taxon>
        <taxon>Bacillota</taxon>
        <taxon>Bacilli</taxon>
        <taxon>Bacillales</taxon>
        <taxon>Bacillaceae</taxon>
        <taxon>Siminovitchia</taxon>
    </lineage>
</organism>
<dbReference type="InterPro" id="IPR013108">
    <property type="entry name" value="Amidohydro_3"/>
</dbReference>
<proteinExistence type="predicted"/>
<dbReference type="InterPro" id="IPR032466">
    <property type="entry name" value="Metal_Hydrolase"/>
</dbReference>
<dbReference type="EMBL" id="QYTU02000046">
    <property type="protein sequence ID" value="RWR05275.1"/>
    <property type="molecule type" value="Genomic_DNA"/>
</dbReference>
<dbReference type="InterPro" id="IPR033932">
    <property type="entry name" value="YtcJ-like"/>
</dbReference>
<reference evidence="2" key="1">
    <citation type="submission" date="2018-12" db="EMBL/GenBank/DDBJ databases">
        <authorList>
            <person name="Sun L."/>
            <person name="Chen Z."/>
        </authorList>
    </citation>
    <scope>NUCLEOTIDE SEQUENCE [LARGE SCALE GENOMIC DNA]</scope>
    <source>
        <strain evidence="2">DSM 16012</strain>
    </source>
</reference>
<evidence type="ECO:0000313" key="2">
    <source>
        <dbReference type="EMBL" id="RWR05275.1"/>
    </source>
</evidence>
<keyword evidence="3" id="KW-1185">Reference proteome</keyword>
<dbReference type="Pfam" id="PF07969">
    <property type="entry name" value="Amidohydro_3"/>
    <property type="match status" value="1"/>
</dbReference>
<comment type="caution">
    <text evidence="2">The sequence shown here is derived from an EMBL/GenBank/DDBJ whole genome shotgun (WGS) entry which is preliminary data.</text>
</comment>
<evidence type="ECO:0000313" key="3">
    <source>
        <dbReference type="Proteomes" id="UP000273811"/>
    </source>
</evidence>
<dbReference type="SUPFAM" id="SSF51338">
    <property type="entry name" value="Composite domain of metallo-dependent hydrolases"/>
    <property type="match status" value="1"/>
</dbReference>
<dbReference type="Gene3D" id="2.30.40.10">
    <property type="entry name" value="Urease, subunit C, domain 1"/>
    <property type="match status" value="1"/>
</dbReference>
<dbReference type="OrthoDB" id="9767366at2"/>